<dbReference type="AlphaFoldDB" id="A0A9Q0M4R4"/>
<evidence type="ECO:0000256" key="1">
    <source>
        <dbReference type="ARBA" id="ARBA00006658"/>
    </source>
</evidence>
<gene>
    <name evidence="4" type="ORF">RDWZM_005008</name>
</gene>
<dbReference type="PANTHER" id="PTHR21021:SF16">
    <property type="entry name" value="TIP41-LIKE PROTEIN"/>
    <property type="match status" value="1"/>
</dbReference>
<evidence type="ECO:0000313" key="5">
    <source>
        <dbReference type="Proteomes" id="UP001142055"/>
    </source>
</evidence>
<dbReference type="InterPro" id="IPR051330">
    <property type="entry name" value="Phosphatase_reg/MetRdx"/>
</dbReference>
<dbReference type="EMBL" id="JAPWDV010000002">
    <property type="protein sequence ID" value="KAJ6219196.1"/>
    <property type="molecule type" value="Genomic_DNA"/>
</dbReference>
<organism evidence="4 5">
    <name type="scientific">Blomia tropicalis</name>
    <name type="common">Mite</name>
    <dbReference type="NCBI Taxonomy" id="40697"/>
    <lineage>
        <taxon>Eukaryota</taxon>
        <taxon>Metazoa</taxon>
        <taxon>Ecdysozoa</taxon>
        <taxon>Arthropoda</taxon>
        <taxon>Chelicerata</taxon>
        <taxon>Arachnida</taxon>
        <taxon>Acari</taxon>
        <taxon>Acariformes</taxon>
        <taxon>Sarcoptiformes</taxon>
        <taxon>Astigmata</taxon>
        <taxon>Glycyphagoidea</taxon>
        <taxon>Echimyopodidae</taxon>
        <taxon>Blomia</taxon>
    </lineage>
</organism>
<accession>A0A9Q0M4R4</accession>
<evidence type="ECO:0000313" key="4">
    <source>
        <dbReference type="EMBL" id="KAJ6219196.1"/>
    </source>
</evidence>
<dbReference type="Proteomes" id="UP001142055">
    <property type="component" value="Chromosome 2"/>
</dbReference>
<evidence type="ECO:0000256" key="3">
    <source>
        <dbReference type="SAM" id="MobiDB-lite"/>
    </source>
</evidence>
<dbReference type="OMA" id="HILNSKC"/>
<feature type="region of interest" description="Disordered" evidence="3">
    <location>
        <begin position="56"/>
        <end position="76"/>
    </location>
</feature>
<sequence length="361" mass="41981">MTMYSKNLQTSITVSSAPTDHVFHIDNWTFLSKQSHILNSKCTSSVVCKKTRDKYRPESADPADASKERLNIGGTPRKTRQQLEQLKQSIYYETQLCNYCKFDLILEMAHFPDMTYANNLLQLRHRPSGLILEFNVMDALMPVIEKCIGLPMGMKVSPSEAWLRARMDCEYTKNVMNADFDWTFSSDYCGTFRHIPNSLKDTKIIHSNQLVDISENGTLMGKLVDISNPIRINIEKLKVKEKIHFYDEIDLFEDELADHGVAKCSVKIRVMGDSFFILLRYFLRVDNVFVRFYDTRMYHEFSTSYIIRERTKREASIHDLKLNDDEAPHLLTNPAELYNHVPEKMLIIDKIILPNMPVENM</sequence>
<proteinExistence type="inferred from homology"/>
<dbReference type="InterPro" id="IPR007303">
    <property type="entry name" value="TIP41-like"/>
</dbReference>
<dbReference type="OrthoDB" id="10253878at2759"/>
<evidence type="ECO:0000256" key="2">
    <source>
        <dbReference type="ARBA" id="ARBA00018951"/>
    </source>
</evidence>
<dbReference type="PANTHER" id="PTHR21021">
    <property type="entry name" value="GAF/PUTATIVE CYTOSKELETAL PROTEIN"/>
    <property type="match status" value="1"/>
</dbReference>
<comment type="caution">
    <text evidence="4">The sequence shown here is derived from an EMBL/GenBank/DDBJ whole genome shotgun (WGS) entry which is preliminary data.</text>
</comment>
<protein>
    <recommendedName>
        <fullName evidence="2">TIP41-like protein</fullName>
    </recommendedName>
</protein>
<reference evidence="4" key="1">
    <citation type="submission" date="2022-12" db="EMBL/GenBank/DDBJ databases">
        <title>Genome assemblies of Blomia tropicalis.</title>
        <authorList>
            <person name="Cui Y."/>
        </authorList>
    </citation>
    <scope>NUCLEOTIDE SEQUENCE</scope>
    <source>
        <tissue evidence="4">Adult mites</tissue>
    </source>
</reference>
<name>A0A9Q0M4R4_BLOTA</name>
<dbReference type="Pfam" id="PF04176">
    <property type="entry name" value="TIP41"/>
    <property type="match status" value="1"/>
</dbReference>
<comment type="similarity">
    <text evidence="1">Belongs to the TIP41 family.</text>
</comment>
<feature type="compositionally biased region" description="Basic and acidic residues" evidence="3">
    <location>
        <begin position="56"/>
        <end position="70"/>
    </location>
</feature>
<dbReference type="GO" id="GO:0031929">
    <property type="term" value="P:TOR signaling"/>
    <property type="evidence" value="ECO:0007669"/>
    <property type="project" value="TreeGrafter"/>
</dbReference>
<dbReference type="GO" id="GO:0005829">
    <property type="term" value="C:cytosol"/>
    <property type="evidence" value="ECO:0007669"/>
    <property type="project" value="TreeGrafter"/>
</dbReference>
<keyword evidence="5" id="KW-1185">Reference proteome</keyword>